<evidence type="ECO:0000256" key="4">
    <source>
        <dbReference type="ARBA" id="ARBA00022692"/>
    </source>
</evidence>
<feature type="transmembrane region" description="Helical" evidence="9">
    <location>
        <begin position="166"/>
        <end position="184"/>
    </location>
</feature>
<feature type="transmembrane region" description="Helical" evidence="9">
    <location>
        <begin position="230"/>
        <end position="249"/>
    </location>
</feature>
<evidence type="ECO:0000313" key="11">
    <source>
        <dbReference type="EMBL" id="PSK34979.1"/>
    </source>
</evidence>
<sequence length="587" mass="65262">MNIISRFQKRISSTETTPRNSVDNPHVVNPATNGSFKGKRDVGESTSDEAIRIFRPRILAMVLVVSLGGLIFGYDTGQISGFLEMDDFLRRFSDTTGEDGPAFSNVRSGTIVGLLSIGTLLGAIIAAPIADKFGRRISIVFWNIIFCVGVIVQIQTSTRWHDIAIGRWVAGLGVGGLSVLTPMYQSETAPRQIRGALVSCYQLFITLGIFIAYCINFGTEVRDDSSEWRIPMGVGFIFPVIMAVGICFLRESPRWDYRHGKIDRARATVAKSYGVSEDHWEVQREIREIKAKLDAENVGGAHPWYEVFTGPRMAYRTALGITLQALQQLTGANFFFYYGTTIFTATGINNSFVTSMILGGINFGTTFLALYVVEHFGRRKSLMTGGLWMFMCFMVFASVGHFSLDRETPQNTPTAGTVMIVFAALFIFGYAATWGPIIWCITGEIYPSRYRAKAMGLSTASNWTWNFLISFFTPFITAKIDYRYGYVFAACNLAGVLVTYFFVCESQGRTLEETDTMYILHVKPWESSKWTPPENEDLVTADDLNLTSGARGIRKTEGQGELRKESVPGVEPGQEHDPEKADMSGAR</sequence>
<organism evidence="11 12">
    <name type="scientific">Elsinoe australis</name>
    <dbReference type="NCBI Taxonomy" id="40998"/>
    <lineage>
        <taxon>Eukaryota</taxon>
        <taxon>Fungi</taxon>
        <taxon>Dikarya</taxon>
        <taxon>Ascomycota</taxon>
        <taxon>Pezizomycotina</taxon>
        <taxon>Dothideomycetes</taxon>
        <taxon>Dothideomycetidae</taxon>
        <taxon>Myriangiales</taxon>
        <taxon>Elsinoaceae</taxon>
        <taxon>Elsinoe</taxon>
    </lineage>
</organism>
<keyword evidence="6 9" id="KW-0472">Membrane</keyword>
<feature type="transmembrane region" description="Helical" evidence="9">
    <location>
        <begin position="484"/>
        <end position="503"/>
    </location>
</feature>
<feature type="transmembrane region" description="Helical" evidence="9">
    <location>
        <begin position="196"/>
        <end position="218"/>
    </location>
</feature>
<reference evidence="11 12" key="1">
    <citation type="submission" date="2017-05" db="EMBL/GenBank/DDBJ databases">
        <title>Draft genome sequence of Elsinoe australis.</title>
        <authorList>
            <person name="Cheng Q."/>
        </authorList>
    </citation>
    <scope>NUCLEOTIDE SEQUENCE [LARGE SCALE GENOMIC DNA]</scope>
    <source>
        <strain evidence="11 12">NL1</strain>
    </source>
</reference>
<evidence type="ECO:0000256" key="6">
    <source>
        <dbReference type="ARBA" id="ARBA00023136"/>
    </source>
</evidence>
<feature type="region of interest" description="Disordered" evidence="8">
    <location>
        <begin position="1"/>
        <end position="43"/>
    </location>
</feature>
<dbReference type="OrthoDB" id="2241241at2759"/>
<feature type="compositionally biased region" description="Polar residues" evidence="8">
    <location>
        <begin position="10"/>
        <end position="23"/>
    </location>
</feature>
<evidence type="ECO:0000313" key="12">
    <source>
        <dbReference type="Proteomes" id="UP000243723"/>
    </source>
</evidence>
<evidence type="ECO:0000256" key="7">
    <source>
        <dbReference type="RuleBase" id="RU003346"/>
    </source>
</evidence>
<feature type="region of interest" description="Disordered" evidence="8">
    <location>
        <begin position="549"/>
        <end position="587"/>
    </location>
</feature>
<feature type="transmembrane region" description="Helical" evidence="9">
    <location>
        <begin position="454"/>
        <end position="478"/>
    </location>
</feature>
<feature type="transmembrane region" description="Helical" evidence="9">
    <location>
        <begin position="58"/>
        <end position="74"/>
    </location>
</feature>
<keyword evidence="5 9" id="KW-1133">Transmembrane helix</keyword>
<keyword evidence="4 9" id="KW-0812">Transmembrane</keyword>
<dbReference type="CDD" id="cd17356">
    <property type="entry name" value="MFS_HXT"/>
    <property type="match status" value="1"/>
</dbReference>
<name>A0A2P7YG91_9PEZI</name>
<dbReference type="SUPFAM" id="SSF103473">
    <property type="entry name" value="MFS general substrate transporter"/>
    <property type="match status" value="1"/>
</dbReference>
<proteinExistence type="inferred from homology"/>
<dbReference type="PRINTS" id="PR00171">
    <property type="entry name" value="SUGRTRNSPORT"/>
</dbReference>
<feature type="transmembrane region" description="Helical" evidence="9">
    <location>
        <begin position="111"/>
        <end position="130"/>
    </location>
</feature>
<evidence type="ECO:0000259" key="10">
    <source>
        <dbReference type="PROSITE" id="PS50850"/>
    </source>
</evidence>
<feature type="transmembrane region" description="Helical" evidence="9">
    <location>
        <begin position="137"/>
        <end position="154"/>
    </location>
</feature>
<dbReference type="PROSITE" id="PS50850">
    <property type="entry name" value="MFS"/>
    <property type="match status" value="1"/>
</dbReference>
<dbReference type="InterPro" id="IPR020846">
    <property type="entry name" value="MFS_dom"/>
</dbReference>
<feature type="transmembrane region" description="Helical" evidence="9">
    <location>
        <begin position="416"/>
        <end position="442"/>
    </location>
</feature>
<dbReference type="InterPro" id="IPR050360">
    <property type="entry name" value="MFS_Sugar_Transporters"/>
</dbReference>
<accession>A0A2P7YG91</accession>
<feature type="compositionally biased region" description="Basic and acidic residues" evidence="8">
    <location>
        <begin position="573"/>
        <end position="587"/>
    </location>
</feature>
<dbReference type="PANTHER" id="PTHR48022">
    <property type="entry name" value="PLASTIDIC GLUCOSE TRANSPORTER 4"/>
    <property type="match status" value="1"/>
</dbReference>
<keyword evidence="12" id="KW-1185">Reference proteome</keyword>
<feature type="transmembrane region" description="Helical" evidence="9">
    <location>
        <begin position="385"/>
        <end position="404"/>
    </location>
</feature>
<dbReference type="InterPro" id="IPR003663">
    <property type="entry name" value="Sugar/inositol_transpt"/>
</dbReference>
<dbReference type="AlphaFoldDB" id="A0A2P7YG91"/>
<dbReference type="GO" id="GO:0005351">
    <property type="term" value="F:carbohydrate:proton symporter activity"/>
    <property type="evidence" value="ECO:0007669"/>
    <property type="project" value="TreeGrafter"/>
</dbReference>
<dbReference type="PROSITE" id="PS00216">
    <property type="entry name" value="SUGAR_TRANSPORT_1"/>
    <property type="match status" value="1"/>
</dbReference>
<evidence type="ECO:0000256" key="9">
    <source>
        <dbReference type="SAM" id="Phobius"/>
    </source>
</evidence>
<dbReference type="PANTHER" id="PTHR48022:SF39">
    <property type="entry name" value="MONOSACCHARIDE TRANSPORTER, PUTATIVE-RELATED"/>
    <property type="match status" value="1"/>
</dbReference>
<feature type="domain" description="Major facilitator superfamily (MFS) profile" evidence="10">
    <location>
        <begin position="61"/>
        <end position="507"/>
    </location>
</feature>
<dbReference type="Gene3D" id="1.20.1250.20">
    <property type="entry name" value="MFS general substrate transporter like domains"/>
    <property type="match status" value="1"/>
</dbReference>
<evidence type="ECO:0000256" key="3">
    <source>
        <dbReference type="ARBA" id="ARBA00022448"/>
    </source>
</evidence>
<dbReference type="Pfam" id="PF00083">
    <property type="entry name" value="Sugar_tr"/>
    <property type="match status" value="1"/>
</dbReference>
<evidence type="ECO:0000256" key="5">
    <source>
        <dbReference type="ARBA" id="ARBA00022989"/>
    </source>
</evidence>
<evidence type="ECO:0000256" key="1">
    <source>
        <dbReference type="ARBA" id="ARBA00004141"/>
    </source>
</evidence>
<dbReference type="PROSITE" id="PS00217">
    <property type="entry name" value="SUGAR_TRANSPORT_2"/>
    <property type="match status" value="1"/>
</dbReference>
<dbReference type="InterPro" id="IPR005829">
    <property type="entry name" value="Sugar_transporter_CS"/>
</dbReference>
<dbReference type="GO" id="GO:0016020">
    <property type="term" value="C:membrane"/>
    <property type="evidence" value="ECO:0007669"/>
    <property type="project" value="UniProtKB-SubCell"/>
</dbReference>
<dbReference type="STRING" id="40998.A0A2P7YG91"/>
<comment type="similarity">
    <text evidence="2 7">Belongs to the major facilitator superfamily. Sugar transporter (TC 2.A.1.1) family.</text>
</comment>
<evidence type="ECO:0000256" key="8">
    <source>
        <dbReference type="SAM" id="MobiDB-lite"/>
    </source>
</evidence>
<dbReference type="NCBIfam" id="TIGR00879">
    <property type="entry name" value="SP"/>
    <property type="match status" value="1"/>
</dbReference>
<feature type="compositionally biased region" description="Basic and acidic residues" evidence="8">
    <location>
        <begin position="554"/>
        <end position="566"/>
    </location>
</feature>
<dbReference type="InterPro" id="IPR005828">
    <property type="entry name" value="MFS_sugar_transport-like"/>
</dbReference>
<gene>
    <name evidence="11" type="ORF">B9Z65_1562</name>
</gene>
<dbReference type="EMBL" id="NHZQ01000445">
    <property type="protein sequence ID" value="PSK34979.1"/>
    <property type="molecule type" value="Genomic_DNA"/>
</dbReference>
<keyword evidence="3 7" id="KW-0813">Transport</keyword>
<protein>
    <submittedName>
        <fullName evidence="11">Hexose transporter 2</fullName>
    </submittedName>
</protein>
<dbReference type="FunFam" id="1.20.1250.20:FF:000044">
    <property type="entry name" value="Hexose transporter Hxt3p"/>
    <property type="match status" value="1"/>
</dbReference>
<dbReference type="InterPro" id="IPR036259">
    <property type="entry name" value="MFS_trans_sf"/>
</dbReference>
<evidence type="ECO:0000256" key="2">
    <source>
        <dbReference type="ARBA" id="ARBA00010992"/>
    </source>
</evidence>
<comment type="caution">
    <text evidence="11">The sequence shown here is derived from an EMBL/GenBank/DDBJ whole genome shotgun (WGS) entry which is preliminary data.</text>
</comment>
<comment type="subcellular location">
    <subcellularLocation>
        <location evidence="1">Membrane</location>
        <topology evidence="1">Multi-pass membrane protein</topology>
    </subcellularLocation>
</comment>
<feature type="transmembrane region" description="Helical" evidence="9">
    <location>
        <begin position="318"/>
        <end position="340"/>
    </location>
</feature>
<feature type="transmembrane region" description="Helical" evidence="9">
    <location>
        <begin position="352"/>
        <end position="373"/>
    </location>
</feature>
<dbReference type="Proteomes" id="UP000243723">
    <property type="component" value="Unassembled WGS sequence"/>
</dbReference>